<dbReference type="GO" id="GO:0016887">
    <property type="term" value="F:ATP hydrolysis activity"/>
    <property type="evidence" value="ECO:0007669"/>
    <property type="project" value="InterPro"/>
</dbReference>
<feature type="domain" description="ABC transporter" evidence="4">
    <location>
        <begin position="6"/>
        <end position="213"/>
    </location>
</feature>
<keyword evidence="2" id="KW-0547">Nucleotide-binding</keyword>
<evidence type="ECO:0000313" key="5">
    <source>
        <dbReference type="EMBL" id="HFI92802.1"/>
    </source>
</evidence>
<evidence type="ECO:0000259" key="4">
    <source>
        <dbReference type="PROSITE" id="PS50893"/>
    </source>
</evidence>
<dbReference type="PANTHER" id="PTHR42939">
    <property type="entry name" value="ABC TRANSPORTER ATP-BINDING PROTEIN ALBC-RELATED"/>
    <property type="match status" value="1"/>
</dbReference>
<dbReference type="PANTHER" id="PTHR42939:SF1">
    <property type="entry name" value="ABC TRANSPORTER ATP-BINDING PROTEIN ALBC-RELATED"/>
    <property type="match status" value="1"/>
</dbReference>
<dbReference type="InterPro" id="IPR003439">
    <property type="entry name" value="ABC_transporter-like_ATP-bd"/>
</dbReference>
<evidence type="ECO:0000256" key="3">
    <source>
        <dbReference type="ARBA" id="ARBA00022840"/>
    </source>
</evidence>
<dbReference type="GO" id="GO:0005524">
    <property type="term" value="F:ATP binding"/>
    <property type="evidence" value="ECO:0007669"/>
    <property type="project" value="UniProtKB-KW"/>
</dbReference>
<name>A0A7V2ZMT2_9BACT</name>
<gene>
    <name evidence="5" type="ORF">ENS31_14885</name>
</gene>
<dbReference type="EMBL" id="DSUJ01000011">
    <property type="protein sequence ID" value="HFI92802.1"/>
    <property type="molecule type" value="Genomic_DNA"/>
</dbReference>
<dbReference type="Gene3D" id="3.40.50.300">
    <property type="entry name" value="P-loop containing nucleotide triphosphate hydrolases"/>
    <property type="match status" value="1"/>
</dbReference>
<comment type="caution">
    <text evidence="5">The sequence shown here is derived from an EMBL/GenBank/DDBJ whole genome shotgun (WGS) entry which is preliminary data.</text>
</comment>
<dbReference type="Pfam" id="PF00005">
    <property type="entry name" value="ABC_tran"/>
    <property type="match status" value="1"/>
</dbReference>
<dbReference type="CDD" id="cd03230">
    <property type="entry name" value="ABC_DR_subfamily_A"/>
    <property type="match status" value="1"/>
</dbReference>
<keyword evidence="1" id="KW-0813">Transport</keyword>
<dbReference type="SMART" id="SM00382">
    <property type="entry name" value="AAA"/>
    <property type="match status" value="1"/>
</dbReference>
<accession>A0A7V2ZMT2</accession>
<sequence>MSNYSLEVNQLTKYFGRRLIFSNLNFRFENKGIYGISGPNGSGKSTLVKILAGIIGANKGEVKHFLDGKEIVPEKIHNHIGFVSPYLVLYEEFSAEENLLMFAKIRGVEYDKKRVYYLFEKFLLLKRKDDLVKTYSSGMKQRLKFIFALMHSPQLIILDEPTSNLDDEGKNSVYEIIREEGKEKIVLVASNEKNDLELCEKTIFLENYKQLNA</sequence>
<proteinExistence type="predicted"/>
<dbReference type="InterPro" id="IPR051782">
    <property type="entry name" value="ABC_Transporter_VariousFunc"/>
</dbReference>
<dbReference type="SUPFAM" id="SSF52540">
    <property type="entry name" value="P-loop containing nucleoside triphosphate hydrolases"/>
    <property type="match status" value="1"/>
</dbReference>
<dbReference type="InterPro" id="IPR027417">
    <property type="entry name" value="P-loop_NTPase"/>
</dbReference>
<evidence type="ECO:0000256" key="1">
    <source>
        <dbReference type="ARBA" id="ARBA00022448"/>
    </source>
</evidence>
<evidence type="ECO:0000256" key="2">
    <source>
        <dbReference type="ARBA" id="ARBA00022741"/>
    </source>
</evidence>
<protein>
    <submittedName>
        <fullName evidence="5">ABC transporter ATP-binding protein</fullName>
    </submittedName>
</protein>
<dbReference type="AlphaFoldDB" id="A0A7V2ZMT2"/>
<dbReference type="InterPro" id="IPR003593">
    <property type="entry name" value="AAA+_ATPase"/>
</dbReference>
<keyword evidence="3 5" id="KW-0067">ATP-binding</keyword>
<reference evidence="5" key="1">
    <citation type="journal article" date="2020" name="mSystems">
        <title>Genome- and Community-Level Interaction Insights into Carbon Utilization and Element Cycling Functions of Hydrothermarchaeota in Hydrothermal Sediment.</title>
        <authorList>
            <person name="Zhou Z."/>
            <person name="Liu Y."/>
            <person name="Xu W."/>
            <person name="Pan J."/>
            <person name="Luo Z.H."/>
            <person name="Li M."/>
        </authorList>
    </citation>
    <scope>NUCLEOTIDE SEQUENCE [LARGE SCALE GENOMIC DNA]</scope>
    <source>
        <strain evidence="5">SpSt-479</strain>
    </source>
</reference>
<organism evidence="5">
    <name type="scientific">Ignavibacterium album</name>
    <dbReference type="NCBI Taxonomy" id="591197"/>
    <lineage>
        <taxon>Bacteria</taxon>
        <taxon>Pseudomonadati</taxon>
        <taxon>Ignavibacteriota</taxon>
        <taxon>Ignavibacteria</taxon>
        <taxon>Ignavibacteriales</taxon>
        <taxon>Ignavibacteriaceae</taxon>
        <taxon>Ignavibacterium</taxon>
    </lineage>
</organism>
<dbReference type="PROSITE" id="PS50893">
    <property type="entry name" value="ABC_TRANSPORTER_2"/>
    <property type="match status" value="1"/>
</dbReference>